<dbReference type="AlphaFoldDB" id="A0A0E3P2V0"/>
<sequence>MNIYIYISPTSAMFAGGKHVGEPRKSRHPLTGISEISREKLDTEK</sequence>
<dbReference type="Proteomes" id="UP000033111">
    <property type="component" value="Chromosome"/>
</dbReference>
<evidence type="ECO:0000256" key="1">
    <source>
        <dbReference type="SAM" id="MobiDB-lite"/>
    </source>
</evidence>
<organism evidence="2 3">
    <name type="scientific">Methanosarcina siciliae T4/M</name>
    <dbReference type="NCBI Taxonomy" id="1434120"/>
    <lineage>
        <taxon>Archaea</taxon>
        <taxon>Methanobacteriati</taxon>
        <taxon>Methanobacteriota</taxon>
        <taxon>Stenosarchaea group</taxon>
        <taxon>Methanomicrobia</taxon>
        <taxon>Methanosarcinales</taxon>
        <taxon>Methanosarcinaceae</taxon>
        <taxon>Methanosarcina</taxon>
    </lineage>
</organism>
<dbReference type="KEGG" id="msw:MSSIT_1094"/>
<gene>
    <name evidence="2" type="ORF">MSSIT_1094</name>
</gene>
<accession>A0A0E3P2V0</accession>
<protein>
    <submittedName>
        <fullName evidence="2">Uncharacterized protein</fullName>
    </submittedName>
</protein>
<dbReference type="EMBL" id="CP009506">
    <property type="protein sequence ID" value="AKB27813.1"/>
    <property type="molecule type" value="Genomic_DNA"/>
</dbReference>
<feature type="region of interest" description="Disordered" evidence="1">
    <location>
        <begin position="18"/>
        <end position="45"/>
    </location>
</feature>
<keyword evidence="3" id="KW-1185">Reference proteome</keyword>
<dbReference type="PATRIC" id="fig|1434120.4.peg.1388"/>
<name>A0A0E3P2V0_9EURY</name>
<evidence type="ECO:0000313" key="2">
    <source>
        <dbReference type="EMBL" id="AKB27813.1"/>
    </source>
</evidence>
<dbReference type="HOGENOM" id="CLU_210069_0_0_2"/>
<reference evidence="2 3" key="1">
    <citation type="submission" date="2014-07" db="EMBL/GenBank/DDBJ databases">
        <title>Methanogenic archaea and the global carbon cycle.</title>
        <authorList>
            <person name="Henriksen J.R."/>
            <person name="Luke J."/>
            <person name="Reinhart S."/>
            <person name="Benedict M.N."/>
            <person name="Youngblut N.D."/>
            <person name="Metcalf M.E."/>
            <person name="Whitaker R.J."/>
            <person name="Metcalf W.W."/>
        </authorList>
    </citation>
    <scope>NUCLEOTIDE SEQUENCE [LARGE SCALE GENOMIC DNA]</scope>
    <source>
        <strain evidence="2 3">T4/M</strain>
    </source>
</reference>
<proteinExistence type="predicted"/>
<feature type="compositionally biased region" description="Basic and acidic residues" evidence="1">
    <location>
        <begin position="36"/>
        <end position="45"/>
    </location>
</feature>
<evidence type="ECO:0000313" key="3">
    <source>
        <dbReference type="Proteomes" id="UP000033111"/>
    </source>
</evidence>